<organism evidence="1 2">
    <name type="scientific">Kordia antarctica</name>
    <dbReference type="NCBI Taxonomy" id="1218801"/>
    <lineage>
        <taxon>Bacteria</taxon>
        <taxon>Pseudomonadati</taxon>
        <taxon>Bacteroidota</taxon>
        <taxon>Flavobacteriia</taxon>
        <taxon>Flavobacteriales</taxon>
        <taxon>Flavobacteriaceae</taxon>
        <taxon>Kordia</taxon>
    </lineage>
</organism>
<protein>
    <submittedName>
        <fullName evidence="1">Uncharacterized protein</fullName>
    </submittedName>
</protein>
<evidence type="ECO:0000313" key="1">
    <source>
        <dbReference type="EMBL" id="QHI36428.1"/>
    </source>
</evidence>
<proteinExistence type="predicted"/>
<dbReference type="EMBL" id="CP019288">
    <property type="protein sequence ID" value="QHI36428.1"/>
    <property type="molecule type" value="Genomic_DNA"/>
</dbReference>
<reference evidence="1 2" key="1">
    <citation type="journal article" date="2013" name="Int. J. Syst. Evol. Microbiol.">
        <title>Kordia antarctica sp. nov., isolated from Antarctic seawater.</title>
        <authorList>
            <person name="Baek K."/>
            <person name="Choi A."/>
            <person name="Kang I."/>
            <person name="Lee K."/>
            <person name="Cho J.C."/>
        </authorList>
    </citation>
    <scope>NUCLEOTIDE SEQUENCE [LARGE SCALE GENOMIC DNA]</scope>
    <source>
        <strain evidence="1 2">IMCC3317</strain>
    </source>
</reference>
<dbReference type="KEGG" id="kan:IMCC3317_17910"/>
<evidence type="ECO:0000313" key="2">
    <source>
        <dbReference type="Proteomes" id="UP000464657"/>
    </source>
</evidence>
<dbReference type="RefSeq" id="WP_160129134.1">
    <property type="nucleotide sequence ID" value="NZ_CP019288.1"/>
</dbReference>
<accession>A0A7L4ZI69</accession>
<dbReference type="Proteomes" id="UP000464657">
    <property type="component" value="Chromosome"/>
</dbReference>
<dbReference type="OrthoDB" id="1395865at2"/>
<keyword evidence="2" id="KW-1185">Reference proteome</keyword>
<dbReference type="AlphaFoldDB" id="A0A7L4ZI69"/>
<name>A0A7L4ZI69_9FLAO</name>
<gene>
    <name evidence="1" type="ORF">IMCC3317_17910</name>
</gene>
<sequence>MSKKFTVRPKKFVMESGQSNIDPNIFEKIIRTVSSNDIEIDENYERLIIVNDKTGEPFYQKNFTVKVGSFLGKKYSYHIINFIEFSKVENLLCEISDPREGTTIKLKLSFELSCIKGKGIKVIQFLKKNKNASEAIHKIITSWIRNFIEAHPNFTNDFFRLEEELRTTIIYQAERKGFRIRGISFAPIGNRNKGPLQHITIVHATKCQIFDDHIEVRNKIVVNLINVRAYSWKNIDDPETWIKQKADAIIQNELIDKSFKDIVDEFKSGYRRNISSKLDEAVREIGYSIQHIISIPSEEIADFLDGFVFNLGDQDTFETSEAEIKIKLSVTIEGKGTKLNGIDKKYIKPRKSIIDDVQKMTLEIVRKELRNVDPAKYYKEFNDVSNSLKATIKKQLIYVFKLDQTDLKVSISFLNTDLKERFDKLYAERGIVKIESKTKNTHYEIKYGVQVVNDWHVFHKNHIKYFGKTIEEYKDISDHIKNEIELEVKRVAGFLIEAAETRKLDYEIGLLFENTQHIITEEFGLQLKAPRLKRVSHSDLNDNDVYAMAFLEQREQIKEELKLALMEDDDDLVDELTKKLKKSSDRLKGISNTDSKLIITASDTKKIGNNGEE</sequence>